<evidence type="ECO:0000313" key="2">
    <source>
        <dbReference type="Proteomes" id="UP000007875"/>
    </source>
</evidence>
<reference evidence="1" key="3">
    <citation type="submission" date="2025-09" db="UniProtKB">
        <authorList>
            <consortium name="Ensembl"/>
        </authorList>
    </citation>
    <scope>IDENTIFICATION</scope>
</reference>
<reference evidence="1" key="2">
    <citation type="submission" date="2025-08" db="UniProtKB">
        <authorList>
            <consortium name="Ensembl"/>
        </authorList>
    </citation>
    <scope>IDENTIFICATION</scope>
</reference>
<dbReference type="HOGENOM" id="CLU_2084019_0_0_1"/>
<keyword evidence="2" id="KW-1185">Reference proteome</keyword>
<dbReference type="InParanoid" id="H2YDU0"/>
<proteinExistence type="predicted"/>
<reference evidence="2" key="1">
    <citation type="submission" date="2003-08" db="EMBL/GenBank/DDBJ databases">
        <authorList>
            <person name="Birren B."/>
            <person name="Nusbaum C."/>
            <person name="Abebe A."/>
            <person name="Abouelleil A."/>
            <person name="Adekoya E."/>
            <person name="Ait-zahra M."/>
            <person name="Allen N."/>
            <person name="Allen T."/>
            <person name="An P."/>
            <person name="Anderson M."/>
            <person name="Anderson S."/>
            <person name="Arachchi H."/>
            <person name="Armbruster J."/>
            <person name="Bachantsang P."/>
            <person name="Baldwin J."/>
            <person name="Barry A."/>
            <person name="Bayul T."/>
            <person name="Blitshsteyn B."/>
            <person name="Bloom T."/>
            <person name="Blye J."/>
            <person name="Boguslavskiy L."/>
            <person name="Borowsky M."/>
            <person name="Boukhgalter B."/>
            <person name="Brunache A."/>
            <person name="Butler J."/>
            <person name="Calixte N."/>
            <person name="Calvo S."/>
            <person name="Camarata J."/>
            <person name="Campo K."/>
            <person name="Chang J."/>
            <person name="Cheshatsang Y."/>
            <person name="Citroen M."/>
            <person name="Collymore A."/>
            <person name="Considine T."/>
            <person name="Cook A."/>
            <person name="Cooke P."/>
            <person name="Corum B."/>
            <person name="Cuomo C."/>
            <person name="David R."/>
            <person name="Dawoe T."/>
            <person name="Degray S."/>
            <person name="Dodge S."/>
            <person name="Dooley K."/>
            <person name="Dorje P."/>
            <person name="Dorjee K."/>
            <person name="Dorris L."/>
            <person name="Duffey N."/>
            <person name="Dupes A."/>
            <person name="Elkins T."/>
            <person name="Engels R."/>
            <person name="Erickson J."/>
            <person name="Farina A."/>
            <person name="Faro S."/>
            <person name="Ferreira P."/>
            <person name="Fischer H."/>
            <person name="Fitzgerald M."/>
            <person name="Foley K."/>
            <person name="Gage D."/>
            <person name="Galagan J."/>
            <person name="Gearin G."/>
            <person name="Gnerre S."/>
            <person name="Gnirke A."/>
            <person name="Goyette A."/>
            <person name="Graham J."/>
            <person name="Grandbois E."/>
            <person name="Gyaltsen K."/>
            <person name="Hafez N."/>
            <person name="Hagopian D."/>
            <person name="Hagos B."/>
            <person name="Hall J."/>
            <person name="Hatcher B."/>
            <person name="Heller A."/>
            <person name="Higgins H."/>
            <person name="Honan T."/>
            <person name="Horn A."/>
            <person name="Houde N."/>
            <person name="Hughes L."/>
            <person name="Hulme W."/>
            <person name="Husby E."/>
            <person name="Iliev I."/>
            <person name="Jaffe D."/>
            <person name="Jones C."/>
            <person name="Kamal M."/>
            <person name="Kamat A."/>
            <person name="Kamvysselis M."/>
            <person name="Karlsson E."/>
            <person name="Kells C."/>
            <person name="Kieu A."/>
            <person name="Kisner P."/>
            <person name="Kodira C."/>
            <person name="Kulbokas E."/>
            <person name="Labutti K."/>
            <person name="Lama D."/>
            <person name="Landers T."/>
            <person name="Leger J."/>
            <person name="Levine S."/>
            <person name="Lewis D."/>
            <person name="Lewis T."/>
            <person name="Lindblad-toh K."/>
            <person name="Liu X."/>
            <person name="Lokyitsang T."/>
            <person name="Lokyitsang Y."/>
            <person name="Lucien O."/>
            <person name="Lui A."/>
            <person name="Ma L.J."/>
            <person name="Mabbitt R."/>
            <person name="Macdonald J."/>
            <person name="Maclean C."/>
            <person name="Major J."/>
            <person name="Manning J."/>
            <person name="Marabella R."/>
            <person name="Maru K."/>
            <person name="Matthews C."/>
            <person name="Mauceli E."/>
            <person name="Mccarthy M."/>
            <person name="Mcdonough S."/>
            <person name="Mcghee T."/>
            <person name="Meldrim J."/>
            <person name="Meneus L."/>
            <person name="Mesirov J."/>
            <person name="Mihalev A."/>
            <person name="Mihova T."/>
            <person name="Mikkelsen T."/>
            <person name="Mlenga V."/>
            <person name="Moru K."/>
            <person name="Mozes J."/>
            <person name="Mulrain L."/>
            <person name="Munson G."/>
            <person name="Naylor J."/>
            <person name="Newes C."/>
            <person name="Nguyen C."/>
            <person name="Nguyen N."/>
            <person name="Nguyen T."/>
            <person name="Nicol R."/>
            <person name="Nielsen C."/>
            <person name="Nizzari M."/>
            <person name="Norbu C."/>
            <person name="Norbu N."/>
            <person name="O'donnell P."/>
            <person name="Okoawo O."/>
            <person name="O'leary S."/>
            <person name="Omotosho B."/>
            <person name="O'neill K."/>
            <person name="Osman S."/>
            <person name="Parker S."/>
            <person name="Perrin D."/>
            <person name="Phunkhang P."/>
            <person name="Piqani B."/>
            <person name="Purcell S."/>
            <person name="Rachupka T."/>
            <person name="Ramasamy U."/>
            <person name="Rameau R."/>
            <person name="Ray V."/>
            <person name="Raymond C."/>
            <person name="Retta R."/>
            <person name="Richardson S."/>
            <person name="Rise C."/>
            <person name="Rodriguez J."/>
            <person name="Rogers J."/>
            <person name="Rogov P."/>
            <person name="Rutman M."/>
            <person name="Schupbach R."/>
            <person name="Seaman C."/>
            <person name="Settipalli S."/>
            <person name="Sharpe T."/>
            <person name="Sheridan J."/>
            <person name="Sherpa N."/>
            <person name="Shi J."/>
            <person name="Smirnov S."/>
            <person name="Smith C."/>
            <person name="Sougnez C."/>
            <person name="Spencer B."/>
            <person name="Stalker J."/>
            <person name="Stange-thomann N."/>
            <person name="Stavropoulos S."/>
            <person name="Stetson K."/>
            <person name="Stone C."/>
            <person name="Stone S."/>
            <person name="Stubbs M."/>
            <person name="Talamas J."/>
            <person name="Tchuinga P."/>
            <person name="Tenzing P."/>
            <person name="Tesfaye S."/>
            <person name="Theodore J."/>
            <person name="Thoulutsang Y."/>
            <person name="Topham K."/>
            <person name="Towey S."/>
            <person name="Tsamla T."/>
            <person name="Tsomo N."/>
            <person name="Vallee D."/>
            <person name="Vassiliev H."/>
            <person name="Venkataraman V."/>
            <person name="Vinson J."/>
            <person name="Vo A."/>
            <person name="Wade C."/>
            <person name="Wang S."/>
            <person name="Wangchuk T."/>
            <person name="Wangdi T."/>
            <person name="Whittaker C."/>
            <person name="Wilkinson J."/>
            <person name="Wu Y."/>
            <person name="Wyman D."/>
            <person name="Yadav S."/>
            <person name="Yang S."/>
            <person name="Yang X."/>
            <person name="Yeager S."/>
            <person name="Yee E."/>
            <person name="Young G."/>
            <person name="Zainoun J."/>
            <person name="Zembeck L."/>
            <person name="Zimmer A."/>
            <person name="Zody M."/>
            <person name="Lander E."/>
        </authorList>
    </citation>
    <scope>NUCLEOTIDE SEQUENCE [LARGE SCALE GENOMIC DNA]</scope>
</reference>
<name>H2YDU0_CIOSA</name>
<protein>
    <submittedName>
        <fullName evidence="1">Uncharacterized protein</fullName>
    </submittedName>
</protein>
<dbReference type="STRING" id="51511.ENSCSAVP00000003488"/>
<dbReference type="Ensembl" id="ENSCSAVT00000003542.1">
    <property type="protein sequence ID" value="ENSCSAVP00000003488.1"/>
    <property type="gene ID" value="ENSCSAVG00000002072.1"/>
</dbReference>
<dbReference type="InterPro" id="IPR011990">
    <property type="entry name" value="TPR-like_helical_dom_sf"/>
</dbReference>
<organism evidence="1 2">
    <name type="scientific">Ciona savignyi</name>
    <name type="common">Pacific transparent sea squirt</name>
    <dbReference type="NCBI Taxonomy" id="51511"/>
    <lineage>
        <taxon>Eukaryota</taxon>
        <taxon>Metazoa</taxon>
        <taxon>Chordata</taxon>
        <taxon>Tunicata</taxon>
        <taxon>Ascidiacea</taxon>
        <taxon>Phlebobranchia</taxon>
        <taxon>Cionidae</taxon>
        <taxon>Ciona</taxon>
    </lineage>
</organism>
<evidence type="ECO:0000313" key="1">
    <source>
        <dbReference type="Ensembl" id="ENSCSAVP00000003488.1"/>
    </source>
</evidence>
<dbReference type="Proteomes" id="UP000007875">
    <property type="component" value="Unassembled WGS sequence"/>
</dbReference>
<accession>H2YDU0</accession>
<sequence length="117" mass="12765">MLIIAKAYYTGIGLPSTKSMNYRKALDLFDKLLNASSENDAEGGYDSVTSRIVQEHEVLAYQAEIYLKGGCGVVSDPNRAGELYNEAAEAATAAMKGRLANKYFALAEEAWAECEEE</sequence>
<dbReference type="AlphaFoldDB" id="H2YDU0"/>
<dbReference type="Gene3D" id="1.25.40.10">
    <property type="entry name" value="Tetratricopeptide repeat domain"/>
    <property type="match status" value="1"/>
</dbReference>